<dbReference type="Pfam" id="PF26060">
    <property type="entry name" value="TGFBR3_N"/>
    <property type="match status" value="2"/>
</dbReference>
<feature type="transmembrane region" description="Helical" evidence="11">
    <location>
        <begin position="751"/>
        <end position="774"/>
    </location>
</feature>
<keyword evidence="7 11" id="KW-0472">Membrane</keyword>
<evidence type="ECO:0000313" key="14">
    <source>
        <dbReference type="EMBL" id="KAG8555726.1"/>
    </source>
</evidence>
<dbReference type="GO" id="GO:0016477">
    <property type="term" value="P:cell migration"/>
    <property type="evidence" value="ECO:0007669"/>
    <property type="project" value="TreeGrafter"/>
</dbReference>
<evidence type="ECO:0000259" key="13">
    <source>
        <dbReference type="PROSITE" id="PS51034"/>
    </source>
</evidence>
<evidence type="ECO:0000256" key="9">
    <source>
        <dbReference type="ARBA" id="ARBA00023180"/>
    </source>
</evidence>
<dbReference type="GO" id="GO:0050431">
    <property type="term" value="F:transforming growth factor beta binding"/>
    <property type="evidence" value="ECO:0007669"/>
    <property type="project" value="TreeGrafter"/>
</dbReference>
<comment type="caution">
    <text evidence="14">The sequence shown here is derived from an EMBL/GenBank/DDBJ whole genome shotgun (WGS) entry which is preliminary data.</text>
</comment>
<dbReference type="PROSITE" id="PS51034">
    <property type="entry name" value="ZP_2"/>
    <property type="match status" value="1"/>
</dbReference>
<keyword evidence="6 11" id="KW-1133">Transmembrane helix</keyword>
<evidence type="ECO:0000256" key="10">
    <source>
        <dbReference type="SAM" id="MobiDB-lite"/>
    </source>
</evidence>
<evidence type="ECO:0000256" key="8">
    <source>
        <dbReference type="ARBA" id="ARBA00023157"/>
    </source>
</evidence>
<dbReference type="InterPro" id="IPR055355">
    <property type="entry name" value="ZP-C"/>
</dbReference>
<keyword evidence="4 11" id="KW-0812">Transmembrane</keyword>
<dbReference type="GO" id="GO:0001837">
    <property type="term" value="P:epithelial to mesenchymal transition"/>
    <property type="evidence" value="ECO:0007669"/>
    <property type="project" value="TreeGrafter"/>
</dbReference>
<dbReference type="Pfam" id="PF23344">
    <property type="entry name" value="ZP-N"/>
    <property type="match status" value="1"/>
</dbReference>
<evidence type="ECO:0000256" key="1">
    <source>
        <dbReference type="ARBA" id="ARBA00004251"/>
    </source>
</evidence>
<dbReference type="InterPro" id="IPR055356">
    <property type="entry name" value="ZP-N"/>
</dbReference>
<feature type="region of interest" description="Disordered" evidence="10">
    <location>
        <begin position="782"/>
        <end position="816"/>
    </location>
</feature>
<evidence type="ECO:0000313" key="15">
    <source>
        <dbReference type="Proteomes" id="UP000824782"/>
    </source>
</evidence>
<dbReference type="InterPro" id="IPR001507">
    <property type="entry name" value="ZP_dom"/>
</dbReference>
<feature type="signal peptide" evidence="12">
    <location>
        <begin position="1"/>
        <end position="20"/>
    </location>
</feature>
<evidence type="ECO:0000256" key="4">
    <source>
        <dbReference type="ARBA" id="ARBA00022692"/>
    </source>
</evidence>
<keyword evidence="9" id="KW-0325">Glycoprotein</keyword>
<evidence type="ECO:0000256" key="2">
    <source>
        <dbReference type="ARBA" id="ARBA00022475"/>
    </source>
</evidence>
<name>A0AAV7A9N5_ENGPU</name>
<dbReference type="Pfam" id="PF00100">
    <property type="entry name" value="Zona_pellucida"/>
    <property type="match status" value="1"/>
</dbReference>
<gene>
    <name evidence="14" type="ORF">GDO81_017788</name>
</gene>
<comment type="subcellular location">
    <subcellularLocation>
        <location evidence="1">Cell membrane</location>
        <topology evidence="1">Single-pass type I membrane protein</topology>
    </subcellularLocation>
</comment>
<evidence type="ECO:0000256" key="5">
    <source>
        <dbReference type="ARBA" id="ARBA00022729"/>
    </source>
</evidence>
<dbReference type="PANTHER" id="PTHR14002:SF45">
    <property type="entry name" value="ZP DOMAIN-CONTAINING PROTEIN"/>
    <property type="match status" value="1"/>
</dbReference>
<dbReference type="InterPro" id="IPR042235">
    <property type="entry name" value="ZP-C_dom"/>
</dbReference>
<dbReference type="GO" id="GO:0005114">
    <property type="term" value="F:type II transforming growth factor beta receptor binding"/>
    <property type="evidence" value="ECO:0007669"/>
    <property type="project" value="TreeGrafter"/>
</dbReference>
<keyword evidence="5 12" id="KW-0732">Signal</keyword>
<evidence type="ECO:0000256" key="11">
    <source>
        <dbReference type="SAM" id="Phobius"/>
    </source>
</evidence>
<dbReference type="GO" id="GO:0007179">
    <property type="term" value="P:transforming growth factor beta receptor signaling pathway"/>
    <property type="evidence" value="ECO:0007669"/>
    <property type="project" value="TreeGrafter"/>
</dbReference>
<accession>A0AAV7A9N5</accession>
<dbReference type="AlphaFoldDB" id="A0AAV7A9N5"/>
<dbReference type="GO" id="GO:0005024">
    <property type="term" value="F:transforming growth factor beta receptor activity"/>
    <property type="evidence" value="ECO:0007669"/>
    <property type="project" value="TreeGrafter"/>
</dbReference>
<organism evidence="14 15">
    <name type="scientific">Engystomops pustulosus</name>
    <name type="common">Tungara frog</name>
    <name type="synonym">Physalaemus pustulosus</name>
    <dbReference type="NCBI Taxonomy" id="76066"/>
    <lineage>
        <taxon>Eukaryota</taxon>
        <taxon>Metazoa</taxon>
        <taxon>Chordata</taxon>
        <taxon>Craniata</taxon>
        <taxon>Vertebrata</taxon>
        <taxon>Euteleostomi</taxon>
        <taxon>Amphibia</taxon>
        <taxon>Batrachia</taxon>
        <taxon>Anura</taxon>
        <taxon>Neobatrachia</taxon>
        <taxon>Hyloidea</taxon>
        <taxon>Leptodactylidae</taxon>
        <taxon>Leiuperinae</taxon>
        <taxon>Engystomops</taxon>
    </lineage>
</organism>
<dbReference type="EMBL" id="WNYA01000009">
    <property type="protein sequence ID" value="KAG8555726.1"/>
    <property type="molecule type" value="Genomic_DNA"/>
</dbReference>
<dbReference type="SMART" id="SM00241">
    <property type="entry name" value="ZP"/>
    <property type="match status" value="1"/>
</dbReference>
<keyword evidence="3" id="KW-0597">Phosphoprotein</keyword>
<reference evidence="14" key="1">
    <citation type="thesis" date="2020" institute="ProQuest LLC" country="789 East Eisenhower Parkway, Ann Arbor, MI, USA">
        <title>Comparative Genomics and Chromosome Evolution.</title>
        <authorList>
            <person name="Mudd A.B."/>
        </authorList>
    </citation>
    <scope>NUCLEOTIDE SEQUENCE</scope>
    <source>
        <strain evidence="14">237g6f4</strain>
        <tissue evidence="14">Blood</tissue>
    </source>
</reference>
<proteinExistence type="predicted"/>
<evidence type="ECO:0000256" key="3">
    <source>
        <dbReference type="ARBA" id="ARBA00022553"/>
    </source>
</evidence>
<dbReference type="PANTHER" id="PTHR14002">
    <property type="entry name" value="ENDOGLIN/TGF-BETA RECEPTOR TYPE III"/>
    <property type="match status" value="1"/>
</dbReference>
<feature type="domain" description="ZP" evidence="13">
    <location>
        <begin position="416"/>
        <end position="697"/>
    </location>
</feature>
<dbReference type="Gene3D" id="2.60.40.4100">
    <property type="entry name" value="Zona pellucida, ZP-C domain"/>
    <property type="match status" value="1"/>
</dbReference>
<dbReference type="InterPro" id="IPR058899">
    <property type="entry name" value="TGFBR3/Endoglin-like_N"/>
</dbReference>
<dbReference type="Proteomes" id="UP000824782">
    <property type="component" value="Unassembled WGS sequence"/>
</dbReference>
<keyword evidence="2" id="KW-1003">Cell membrane</keyword>
<feature type="chain" id="PRO_5043596868" description="ZP domain-containing protein" evidence="12">
    <location>
        <begin position="21"/>
        <end position="816"/>
    </location>
</feature>
<keyword evidence="8" id="KW-1015">Disulfide bond</keyword>
<protein>
    <recommendedName>
        <fullName evidence="13">ZP domain-containing protein</fullName>
    </recommendedName>
</protein>
<dbReference type="Gene3D" id="2.60.40.3210">
    <property type="entry name" value="Zona pellucida, ZP-N domain"/>
    <property type="match status" value="1"/>
</dbReference>
<dbReference type="GO" id="GO:0005539">
    <property type="term" value="F:glycosaminoglycan binding"/>
    <property type="evidence" value="ECO:0007669"/>
    <property type="project" value="TreeGrafter"/>
</dbReference>
<evidence type="ECO:0000256" key="12">
    <source>
        <dbReference type="SAM" id="SignalP"/>
    </source>
</evidence>
<evidence type="ECO:0000256" key="6">
    <source>
        <dbReference type="ARBA" id="ARBA00022989"/>
    </source>
</evidence>
<dbReference type="GO" id="GO:0017015">
    <property type="term" value="P:regulation of transforming growth factor beta receptor signaling pathway"/>
    <property type="evidence" value="ECO:0007669"/>
    <property type="project" value="TreeGrafter"/>
</dbReference>
<evidence type="ECO:0000256" key="7">
    <source>
        <dbReference type="ARBA" id="ARBA00023136"/>
    </source>
</evidence>
<keyword evidence="15" id="KW-1185">Reference proteome</keyword>
<sequence length="816" mass="90905">MRTLGFLSACLLLCWSKSSAGPIPKAPCLLSPVTENHPVQAFLESYNVLSGCASKGTISQPQEVHIINLKIAEDDPYQSEYEVTLHLTPISTVDVHRKPLVFILNSPRPVTWELKTERLEAGIPRFFFVPEDSTVQFDSGSLAMNTQTEERFLPYENDELLQWTIKNYGAVTSFTEMKMTNYIDIRVGEDNTFPATCNIQKNFISLNYLGRYLEPQSAMSCELGGEEERLVYIVELDSPSAKPYSSFQVDIIVDISPRHPDVTLVKSLVLILKCSKSVNWVIRTSNIHGKLEVLTPNSVTFNKDPEKMLFTSKQVIQNIPSSRERLIKWASDGNYPVTSYTYAPVANKFHIKLDDIEMNDEENFTRPPELDLLQHGNHDHTAQDHFLKIFGERDRHEMPKEPEEVQGNINVALSVKCDQTKMEASVAKDSLQAYGYIGTGLSLLDPVCRARENATHFILESSLTECGTQHTIDDSNIVYYNTIVIPLLPPIEASGWPSDYEDLESGDSSFPGDTDETEIDLLYLKRHEIVGFNCTIPRDSTDPLERIFVRPDATTNNVTFNMELYKTDLFLTSAQDPFPVAENGQVFVEVSVTKVEKELSFVIHTCSVSSSSNVDASNVHTIIENICPTDESVKFYKVKNMNYPTLQEQTEKKRFSFMFKSMFNTSLVFLHCELSLCTNSDGAVEGLPKCIRPDEACTSLDSSMIMVFIDNKKTLTKPLAVVSTEKPSGTSPSKVHPSIPEPIFYGLDTPIVVGIAFAAFIIGALLTGALWYIYSHTGDTAGRQQVPTSPPASENSSAAHSIGSTQSTPCSSNSTA</sequence>